<comment type="caution">
    <text evidence="3">The sequence shown here is derived from an EMBL/GenBank/DDBJ whole genome shotgun (WGS) entry which is preliminary data.</text>
</comment>
<dbReference type="InterPro" id="IPR050902">
    <property type="entry name" value="ABC_Transporter_SBP"/>
</dbReference>
<evidence type="ECO:0000256" key="1">
    <source>
        <dbReference type="SAM" id="SignalP"/>
    </source>
</evidence>
<reference evidence="3" key="1">
    <citation type="journal article" date="2015" name="Antonie Van Leeuwenhoek">
        <title>Comparative 16S rRNA signatures and multilocus sequence analysis for the genus Salinicola and description of Salinicola acroporae sp. nov., isolated from coral Acropora digitifera.</title>
        <authorList>
            <person name="Lepcha R.T."/>
            <person name="Poddar A."/>
            <person name="Schumann P."/>
            <person name="Das S.K."/>
        </authorList>
    </citation>
    <scope>NUCLEOTIDE SEQUENCE</scope>
    <source>
        <strain evidence="3">S4-41</strain>
    </source>
</reference>
<gene>
    <name evidence="3" type="ORF">CUR86_07575</name>
</gene>
<reference evidence="3" key="2">
    <citation type="submission" date="2017-11" db="EMBL/GenBank/DDBJ databases">
        <authorList>
            <person name="Das S.K."/>
        </authorList>
    </citation>
    <scope>NUCLEOTIDE SEQUENCE</scope>
    <source>
        <strain evidence="3">S4-41</strain>
    </source>
</reference>
<keyword evidence="1" id="KW-0732">Signal</keyword>
<dbReference type="PANTHER" id="PTHR30535">
    <property type="entry name" value="VITAMIN B12-BINDING PROTEIN"/>
    <property type="match status" value="1"/>
</dbReference>
<evidence type="ECO:0000313" key="3">
    <source>
        <dbReference type="EMBL" id="MDH4572336.1"/>
    </source>
</evidence>
<sequence>MTLSHLKQAPRSSRVLLLALATCLGLAAQGVSCSVSGEPRARLAVMDPGHVEILTALGAAEDLVLIPQDPAIDNALAEVVRYQRLPSMEGLLAANTTLIVGGNPGRDLPVLEQAKRLGIDSVMVSRELPAIDRVRQLAELTDHEAAGERLIAHTEARYAKAAQVVATQSSRLQVLHLSSSGAGTSGAITAAGRSTAVHGLIERAGGVNVGAEAGLERYQTLTAEGVITMAPQAVLVSRLELPALGGPEGIWTHVPGLANTPAGRNKRLIVLPHAAVKFDAVKSGEATLALASALADPETGAAP</sequence>
<dbReference type="Gene3D" id="3.40.50.1980">
    <property type="entry name" value="Nitrogenase molybdenum iron protein domain"/>
    <property type="match status" value="2"/>
</dbReference>
<keyword evidence="4" id="KW-1185">Reference proteome</keyword>
<accession>A0ABT6I3W9</accession>
<dbReference type="Proteomes" id="UP001162135">
    <property type="component" value="Unassembled WGS sequence"/>
</dbReference>
<dbReference type="InterPro" id="IPR002491">
    <property type="entry name" value="ABC_transptr_periplasmic_BD"/>
</dbReference>
<dbReference type="PANTHER" id="PTHR30535:SF4">
    <property type="entry name" value="HEMIN-BINDING PERIPLASMIC PROTEIN HMUT"/>
    <property type="match status" value="1"/>
</dbReference>
<feature type="domain" description="Fe/B12 periplasmic-binding" evidence="2">
    <location>
        <begin position="42"/>
        <end position="299"/>
    </location>
</feature>
<organism evidence="3 4">
    <name type="scientific">Salinicola acroporae</name>
    <dbReference type="NCBI Taxonomy" id="1541440"/>
    <lineage>
        <taxon>Bacteria</taxon>
        <taxon>Pseudomonadati</taxon>
        <taxon>Pseudomonadota</taxon>
        <taxon>Gammaproteobacteria</taxon>
        <taxon>Oceanospirillales</taxon>
        <taxon>Halomonadaceae</taxon>
        <taxon>Salinicola</taxon>
    </lineage>
</organism>
<dbReference type="SUPFAM" id="SSF53807">
    <property type="entry name" value="Helical backbone' metal receptor"/>
    <property type="match status" value="1"/>
</dbReference>
<name>A0ABT6I3W9_9GAMM</name>
<feature type="chain" id="PRO_5046743782" description="Fe/B12 periplasmic-binding domain-containing protein" evidence="1">
    <location>
        <begin position="28"/>
        <end position="303"/>
    </location>
</feature>
<dbReference type="RefSeq" id="WP_110716848.1">
    <property type="nucleotide sequence ID" value="NZ_PGFS01000001.1"/>
</dbReference>
<dbReference type="EMBL" id="PGFS01000001">
    <property type="protein sequence ID" value="MDH4572336.1"/>
    <property type="molecule type" value="Genomic_DNA"/>
</dbReference>
<evidence type="ECO:0000259" key="2">
    <source>
        <dbReference type="PROSITE" id="PS50983"/>
    </source>
</evidence>
<feature type="signal peptide" evidence="1">
    <location>
        <begin position="1"/>
        <end position="27"/>
    </location>
</feature>
<protein>
    <recommendedName>
        <fullName evidence="2">Fe/B12 periplasmic-binding domain-containing protein</fullName>
    </recommendedName>
</protein>
<evidence type="ECO:0000313" key="4">
    <source>
        <dbReference type="Proteomes" id="UP001162135"/>
    </source>
</evidence>
<dbReference type="PROSITE" id="PS50983">
    <property type="entry name" value="FE_B12_PBP"/>
    <property type="match status" value="1"/>
</dbReference>
<proteinExistence type="predicted"/>
<dbReference type="Pfam" id="PF01497">
    <property type="entry name" value="Peripla_BP_2"/>
    <property type="match status" value="1"/>
</dbReference>